<dbReference type="PANTHER" id="PTHR15682">
    <property type="entry name" value="UNHEALTHY RIBOSOME BIOGENESIS PROTEIN 2 HOMOLOG"/>
    <property type="match status" value="1"/>
</dbReference>
<dbReference type="PANTHER" id="PTHR15682:SF2">
    <property type="entry name" value="UNHEALTHY RIBOSOME BIOGENESIS PROTEIN 2 HOMOLOG"/>
    <property type="match status" value="1"/>
</dbReference>
<dbReference type="GO" id="GO:0005730">
    <property type="term" value="C:nucleolus"/>
    <property type="evidence" value="ECO:0007669"/>
    <property type="project" value="TreeGrafter"/>
</dbReference>
<dbReference type="OrthoDB" id="160374at2759"/>
<name>A0A0D2MPQ5_HYPSF</name>
<evidence type="ECO:0000259" key="1">
    <source>
        <dbReference type="Pfam" id="PF10441"/>
    </source>
</evidence>
<dbReference type="EMBL" id="KN817529">
    <property type="protein sequence ID" value="KJA25943.1"/>
    <property type="molecule type" value="Genomic_DNA"/>
</dbReference>
<organism evidence="2 3">
    <name type="scientific">Hypholoma sublateritium (strain FD-334 SS-4)</name>
    <dbReference type="NCBI Taxonomy" id="945553"/>
    <lineage>
        <taxon>Eukaryota</taxon>
        <taxon>Fungi</taxon>
        <taxon>Dikarya</taxon>
        <taxon>Basidiomycota</taxon>
        <taxon>Agaricomycotina</taxon>
        <taxon>Agaricomycetes</taxon>
        <taxon>Agaricomycetidae</taxon>
        <taxon>Agaricales</taxon>
        <taxon>Agaricineae</taxon>
        <taxon>Strophariaceae</taxon>
        <taxon>Hypholoma</taxon>
    </lineage>
</organism>
<dbReference type="Proteomes" id="UP000054270">
    <property type="component" value="Unassembled WGS sequence"/>
</dbReference>
<dbReference type="GO" id="GO:0042254">
    <property type="term" value="P:ribosome biogenesis"/>
    <property type="evidence" value="ECO:0007669"/>
    <property type="project" value="TreeGrafter"/>
</dbReference>
<protein>
    <recommendedName>
        <fullName evidence="1">Nucleolar 27S pre-rRNA processing Urb2/Npa2 C-terminal domain-containing protein</fullName>
    </recommendedName>
</protein>
<sequence>MPSHEQPMAFQSSQDFIRALKAASDPPVAGGPTKIEIAQQAWANASFYMPSKAEVIVDWIFTKLLKEKGKEIAQNPIFDARYWQLAATLSSSQNPLGTSNDARSTKSWLTALLHRTPLAPVVVALLMSYKDVPVDQEDVLATSVNSCLSVVWHIAVHKMTTELLQECLGGFLCTALAGAPSDGLSGIGRMISSSYRNSLNNSSNKKKLHQSFLQSHLRNWMSVLSAASAPLDPSLKISLLDAGIDTMFNLDILRLAHDSRSENPLVDRLQSISQTERALVLEHTPQILVYYIQAIKKNRGALFSQGSQAYATSSKEELYMNGMQFFISLLGLVDDSNRSPEAWTARLLLLQTVDKENIFDGKQQDSQMTFNRLLELVLLVLGEAWKEEQLECTGLAVQCLSVISHIDYDLVLPCVPRILPLLLQIPVASEPHFAFLDILLSYHTKTRTMATLVESLYASIAVPRTCPGGSLQVYQICSTSPVMHTAHMEHLARALQTFLTESQTMPTIQVVLDALKAAWEKIYGRAHQHEDGGNAKKKRRTSAAFVDTSVDLDDLAVQYSLVARLSSVVLSSLPMSSLSGPTQEEVRRVVDAFRSDFIYHALSKAVKLLRKRGDAEMWAIEVALAASLRLLYALDVSRNLCLPPAYDAKLNGKILDLVVDDTLLPELTLELFRVLLFNLSQGNELSPEDVINRLLEYIERNFSATGIVWSGNASHLTRSEIGRAEAALAVMHMVVERWLPDIDRLASSEQLQRLLKTIIAIKLPVAQPKAMQPEQLLLEILHSAQFFEFPNIRTVFLDLIGSMTARLDPSATKPPKTSSMLEKVTIFGHLLLFPMEYFSWPLLNDLINRALTSDIALSKASSQKQGIAEALIVLRVFLQRAYIYCGSIGQDSNKDTAEYLIALLKESPAVDAEFKADFTKASLDLVEVYFSKLLKSSKKHGPEPVLQVLDAFASDAFIDSRDISSSSFIALVNLLVNDFPQNSLPQEIVAALRKLHDSVSATLLPRVSSIVEMELTQKDLGVYSGLISAWYSIVCLNQWLEATGEPAIHLLGQKLMSRLISSRATGNLSPCSKLNEVGVVTFAVLLQELEMRPVSEHALQLDLIVAVYIALSDTLSPTSITVMDAHLGKACKKVALEDYVHLLSLVSESLADLKHIPAGRLLHIVHLAALLLREHPSHSLVHVQKFATCCINTFTEYPAFVSGPVELRLQVLDTIVQHCLDQQAALRSQDSAGICLLLSKFLAPSQEHDTATEPRIFHKIVGVLNALVRQRRDLVTHALPHLGLLLRDLLLCMRACRPNLGARQTALVMHTQPRWLSAAQPLGAEEARVLARLLEGLTAKTSVRVPMGPAAALPKAESLAKPFAKHAAYVLKAYVDAMGTPLVVLALDVRRELLPGLFALCGMVSEHSRDALMVSALDGGGRATLKALWKEYDKQRYVGRG</sequence>
<dbReference type="STRING" id="945553.A0A0D2MPQ5"/>
<gene>
    <name evidence="2" type="ORF">HYPSUDRAFT_199186</name>
</gene>
<dbReference type="InterPro" id="IPR018849">
    <property type="entry name" value="Urb2/Npa2_C"/>
</dbReference>
<dbReference type="InterPro" id="IPR052609">
    <property type="entry name" value="Ribosome_Biogenesis_Reg"/>
</dbReference>
<feature type="domain" description="Nucleolar 27S pre-rRNA processing Urb2/Npa2 C-terminal" evidence="1">
    <location>
        <begin position="1210"/>
        <end position="1439"/>
    </location>
</feature>
<evidence type="ECO:0000313" key="3">
    <source>
        <dbReference type="Proteomes" id="UP000054270"/>
    </source>
</evidence>
<evidence type="ECO:0000313" key="2">
    <source>
        <dbReference type="EMBL" id="KJA25943.1"/>
    </source>
</evidence>
<proteinExistence type="predicted"/>
<dbReference type="OMA" id="KALWKEY"/>
<dbReference type="Pfam" id="PF10441">
    <property type="entry name" value="Urb2"/>
    <property type="match status" value="1"/>
</dbReference>
<reference evidence="3" key="1">
    <citation type="submission" date="2014-04" db="EMBL/GenBank/DDBJ databases">
        <title>Evolutionary Origins and Diversification of the Mycorrhizal Mutualists.</title>
        <authorList>
            <consortium name="DOE Joint Genome Institute"/>
            <consortium name="Mycorrhizal Genomics Consortium"/>
            <person name="Kohler A."/>
            <person name="Kuo A."/>
            <person name="Nagy L.G."/>
            <person name="Floudas D."/>
            <person name="Copeland A."/>
            <person name="Barry K.W."/>
            <person name="Cichocki N."/>
            <person name="Veneault-Fourrey C."/>
            <person name="LaButti K."/>
            <person name="Lindquist E.A."/>
            <person name="Lipzen A."/>
            <person name="Lundell T."/>
            <person name="Morin E."/>
            <person name="Murat C."/>
            <person name="Riley R."/>
            <person name="Ohm R."/>
            <person name="Sun H."/>
            <person name="Tunlid A."/>
            <person name="Henrissat B."/>
            <person name="Grigoriev I.V."/>
            <person name="Hibbett D.S."/>
            <person name="Martin F."/>
        </authorList>
    </citation>
    <scope>NUCLEOTIDE SEQUENCE [LARGE SCALE GENOMIC DNA]</scope>
    <source>
        <strain evidence="3">FD-334 SS-4</strain>
    </source>
</reference>
<keyword evidence="3" id="KW-1185">Reference proteome</keyword>
<accession>A0A0D2MPQ5</accession>